<evidence type="ECO:0000313" key="1">
    <source>
        <dbReference type="EMBL" id="NUX98756.1"/>
    </source>
</evidence>
<proteinExistence type="predicted"/>
<reference evidence="1 2" key="1">
    <citation type="submission" date="2020-02" db="EMBL/GenBank/DDBJ databases">
        <title>Paraburkholderia simonii sp. nov. and Paraburkholderia youngii sp. nov. Brazilian and Mexican Mimosa-associated rhizobia.</title>
        <authorList>
            <person name="Mavima L."/>
            <person name="Beukes C.W."/>
            <person name="Chan W.Y."/>
            <person name="Palmer M."/>
            <person name="De Meyer S.E."/>
            <person name="James E.K."/>
            <person name="Venter S.N."/>
            <person name="Steenkamp E.T."/>
        </authorList>
    </citation>
    <scope>NUCLEOTIDE SEQUENCE [LARGE SCALE GENOMIC DNA]</scope>
    <source>
        <strain evidence="1 2">JPY169</strain>
    </source>
</reference>
<dbReference type="GeneID" id="301099344"/>
<dbReference type="RefSeq" id="WP_176105495.1">
    <property type="nucleotide sequence ID" value="NZ_JAALDK010000001.1"/>
</dbReference>
<gene>
    <name evidence="1" type="ORF">G5S42_03160</name>
</gene>
<comment type="caution">
    <text evidence="1">The sequence shown here is derived from an EMBL/GenBank/DDBJ whole genome shotgun (WGS) entry which is preliminary data.</text>
</comment>
<dbReference type="EMBL" id="JAALDK010000001">
    <property type="protein sequence ID" value="NUX98756.1"/>
    <property type="molecule type" value="Genomic_DNA"/>
</dbReference>
<evidence type="ECO:0000313" key="2">
    <source>
        <dbReference type="Proteomes" id="UP000594380"/>
    </source>
</evidence>
<organism evidence="1 2">
    <name type="scientific">Paraburkholderia youngii</name>
    <dbReference type="NCBI Taxonomy" id="2782701"/>
    <lineage>
        <taxon>Bacteria</taxon>
        <taxon>Pseudomonadati</taxon>
        <taxon>Pseudomonadota</taxon>
        <taxon>Betaproteobacteria</taxon>
        <taxon>Burkholderiales</taxon>
        <taxon>Burkholderiaceae</taxon>
        <taxon>Paraburkholderia</taxon>
    </lineage>
</organism>
<dbReference type="AlphaFoldDB" id="A0A7Y6MWK1"/>
<protein>
    <submittedName>
        <fullName evidence="1">Uncharacterized protein</fullName>
    </submittedName>
</protein>
<accession>A0A7Y6MWK1</accession>
<sequence length="101" mass="10856">MRSNPCSYEGHRVNSGGLQGHSIGDAYPFAVVGCMVVELGDRECTSQATRYYVLDCSTGQRYVKRNSGRTFASSEFAHRAARDLADGALHGEAGPFGVRPA</sequence>
<dbReference type="Proteomes" id="UP000594380">
    <property type="component" value="Unassembled WGS sequence"/>
</dbReference>
<name>A0A7Y6MWK1_9BURK</name>